<dbReference type="Gene3D" id="2.60.120.380">
    <property type="match status" value="3"/>
</dbReference>
<dbReference type="EMBL" id="SPUH01000001">
    <property type="protein sequence ID" value="TKS54036.1"/>
    <property type="molecule type" value="Genomic_DNA"/>
</dbReference>
<evidence type="ECO:0000256" key="1">
    <source>
        <dbReference type="SAM" id="SignalP"/>
    </source>
</evidence>
<dbReference type="RefSeq" id="WP_134673417.1">
    <property type="nucleotide sequence ID" value="NZ_SPUH01000001.1"/>
</dbReference>
<name>A0A4Z1R546_9GAMM</name>
<reference evidence="2 3" key="1">
    <citation type="submission" date="2019-01" db="EMBL/GenBank/DDBJ databases">
        <authorList>
            <person name="Zhang S."/>
        </authorList>
    </citation>
    <scope>NUCLEOTIDE SEQUENCE [LARGE SCALE GENOMIC DNA]</scope>
    <source>
        <strain evidence="2 3">1626</strain>
    </source>
</reference>
<keyword evidence="3" id="KW-1185">Reference proteome</keyword>
<comment type="caution">
    <text evidence="2">The sequence shown here is derived from an EMBL/GenBank/DDBJ whole genome shotgun (WGS) entry which is preliminary data.</text>
</comment>
<dbReference type="Proteomes" id="UP000298681">
    <property type="component" value="Unassembled WGS sequence"/>
</dbReference>
<gene>
    <name evidence="2" type="ORF">E4582_04120</name>
</gene>
<evidence type="ECO:0008006" key="4">
    <source>
        <dbReference type="Google" id="ProtNLM"/>
    </source>
</evidence>
<feature type="signal peptide" evidence="1">
    <location>
        <begin position="1"/>
        <end position="23"/>
    </location>
</feature>
<accession>A0A4Z1R546</accession>
<dbReference type="AlphaFoldDB" id="A0A4Z1R546"/>
<keyword evidence="1" id="KW-0732">Signal</keyword>
<organism evidence="2 3">
    <name type="scientific">Luteimonas yindakuii</name>
    <dbReference type="NCBI Taxonomy" id="2565782"/>
    <lineage>
        <taxon>Bacteria</taxon>
        <taxon>Pseudomonadati</taxon>
        <taxon>Pseudomonadota</taxon>
        <taxon>Gammaproteobacteria</taxon>
        <taxon>Lysobacterales</taxon>
        <taxon>Lysobacteraceae</taxon>
        <taxon>Luteimonas</taxon>
    </lineage>
</organism>
<feature type="chain" id="PRO_5021485985" description="ABC transporter substrate-binding protein" evidence="1">
    <location>
        <begin position="24"/>
        <end position="445"/>
    </location>
</feature>
<evidence type="ECO:0000313" key="3">
    <source>
        <dbReference type="Proteomes" id="UP000298681"/>
    </source>
</evidence>
<proteinExistence type="predicted"/>
<evidence type="ECO:0000313" key="2">
    <source>
        <dbReference type="EMBL" id="TKS54036.1"/>
    </source>
</evidence>
<protein>
    <recommendedName>
        <fullName evidence="4">ABC transporter substrate-binding protein</fullName>
    </recommendedName>
</protein>
<sequence length="445" mass="46984">MIRNGLALAVGISLSGVAGAAVAADPAPAPLAVGQQVRGEITTADALNWRDGTRSKLYSISLAPGQGVEFAVDGPLRGQLTLFSDNHLVQTSSTERDATSMSVRAPESGRYLLAVSGRDASSYGPYTLRVSPLALYDGSEIRAGAAITDWADSARRIPLVIEREAVYAVRMDSDEFDTLLKLEGNGVSLGNDDAEGSNSLVTARLAPGRYTVIADGYGGSIQGQYRLAVSERELPAGVTIAADGVLQPGTDITALHEGAQVAYRLQVPSRQLATITMRSSELDSMLALEGDNVLLQDDDSGGGLDARIVSVLEPGEYSVRASSYNDGAGLFTLSATLADVPADIGGGTLVVGQPRDARLMAGATDRYTVRIPRNGSYRIEMQSAEGVDSYLRLLRDGQRVAQDDDSGGELNARIEETLQAGDYVLEASSAVGRSEGRYRIAIQRR</sequence>